<dbReference type="InterPro" id="IPR035940">
    <property type="entry name" value="CAP_sf"/>
</dbReference>
<dbReference type="PANTHER" id="PTHR31157">
    <property type="entry name" value="SCP DOMAIN-CONTAINING PROTEIN"/>
    <property type="match status" value="1"/>
</dbReference>
<name>A0A9W7XTX8_9FUNG</name>
<sequence>MLALLNNLRATVGKNALALNSNMTKLAQAHSDYQSAIKTMTHDDTKPLGDRVTACGIRWGGVAENVAYNSKTVPQVIDAWTNSPGHYHNMIGDYEIVGFGETNLYWTQDFARYL</sequence>
<dbReference type="PANTHER" id="PTHR31157:SF1">
    <property type="entry name" value="SCP DOMAIN-CONTAINING PROTEIN"/>
    <property type="match status" value="1"/>
</dbReference>
<keyword evidence="3" id="KW-1185">Reference proteome</keyword>
<protein>
    <recommendedName>
        <fullName evidence="1">SCP domain-containing protein</fullName>
    </recommendedName>
</protein>
<dbReference type="SUPFAM" id="SSF55797">
    <property type="entry name" value="PR-1-like"/>
    <property type="match status" value="1"/>
</dbReference>
<dbReference type="AlphaFoldDB" id="A0A9W7XTX8"/>
<feature type="domain" description="SCP" evidence="1">
    <location>
        <begin position="2"/>
        <end position="100"/>
    </location>
</feature>
<accession>A0A9W7XTX8</accession>
<dbReference type="InterPro" id="IPR014044">
    <property type="entry name" value="CAP_dom"/>
</dbReference>
<organism evidence="2 3">
    <name type="scientific">Coemansia erecta</name>
    <dbReference type="NCBI Taxonomy" id="147472"/>
    <lineage>
        <taxon>Eukaryota</taxon>
        <taxon>Fungi</taxon>
        <taxon>Fungi incertae sedis</taxon>
        <taxon>Zoopagomycota</taxon>
        <taxon>Kickxellomycotina</taxon>
        <taxon>Kickxellomycetes</taxon>
        <taxon>Kickxellales</taxon>
        <taxon>Kickxellaceae</taxon>
        <taxon>Coemansia</taxon>
    </lineage>
</organism>
<comment type="caution">
    <text evidence="2">The sequence shown here is derived from an EMBL/GenBank/DDBJ whole genome shotgun (WGS) entry which is preliminary data.</text>
</comment>
<reference evidence="2" key="1">
    <citation type="submission" date="2022-07" db="EMBL/GenBank/DDBJ databases">
        <title>Phylogenomic reconstructions and comparative analyses of Kickxellomycotina fungi.</title>
        <authorList>
            <person name="Reynolds N.K."/>
            <person name="Stajich J.E."/>
            <person name="Barry K."/>
            <person name="Grigoriev I.V."/>
            <person name="Crous P."/>
            <person name="Smith M.E."/>
        </authorList>
    </citation>
    <scope>NUCLEOTIDE SEQUENCE</scope>
    <source>
        <strain evidence="2">NBRC 32514</strain>
    </source>
</reference>
<evidence type="ECO:0000313" key="2">
    <source>
        <dbReference type="EMBL" id="KAJ1720749.1"/>
    </source>
</evidence>
<evidence type="ECO:0000259" key="1">
    <source>
        <dbReference type="Pfam" id="PF00188"/>
    </source>
</evidence>
<dbReference type="OrthoDB" id="568194at2759"/>
<evidence type="ECO:0000313" key="3">
    <source>
        <dbReference type="Proteomes" id="UP001149813"/>
    </source>
</evidence>
<dbReference type="Pfam" id="PF00188">
    <property type="entry name" value="CAP"/>
    <property type="match status" value="1"/>
</dbReference>
<dbReference type="Proteomes" id="UP001149813">
    <property type="component" value="Unassembled WGS sequence"/>
</dbReference>
<dbReference type="CDD" id="cd05379">
    <property type="entry name" value="CAP_bacterial"/>
    <property type="match status" value="1"/>
</dbReference>
<proteinExistence type="predicted"/>
<dbReference type="EMBL" id="JANBOJ010000228">
    <property type="protein sequence ID" value="KAJ1720749.1"/>
    <property type="molecule type" value="Genomic_DNA"/>
</dbReference>
<gene>
    <name evidence="2" type="ORF">LPJ53_004654</name>
</gene>
<dbReference type="Gene3D" id="3.40.33.10">
    <property type="entry name" value="CAP"/>
    <property type="match status" value="1"/>
</dbReference>